<keyword evidence="5" id="KW-0804">Transcription</keyword>
<evidence type="ECO:0000256" key="5">
    <source>
        <dbReference type="ARBA" id="ARBA00023163"/>
    </source>
</evidence>
<dbReference type="NCBIfam" id="NF008284">
    <property type="entry name" value="PRK11062.1"/>
    <property type="match status" value="1"/>
</dbReference>
<dbReference type="Proteomes" id="UP001652504">
    <property type="component" value="Unassembled WGS sequence"/>
</dbReference>
<proteinExistence type="inferred from homology"/>
<name>A0ABT3A784_9ALTE</name>
<dbReference type="Pfam" id="PF00126">
    <property type="entry name" value="HTH_1"/>
    <property type="match status" value="1"/>
</dbReference>
<protein>
    <submittedName>
        <fullName evidence="7">Transcriptional activator NhaR</fullName>
    </submittedName>
</protein>
<evidence type="ECO:0000256" key="1">
    <source>
        <dbReference type="ARBA" id="ARBA00009437"/>
    </source>
</evidence>
<keyword evidence="8" id="KW-1185">Reference proteome</keyword>
<dbReference type="SUPFAM" id="SSF53850">
    <property type="entry name" value="Periplasmic binding protein-like II"/>
    <property type="match status" value="1"/>
</dbReference>
<keyword evidence="4" id="KW-0010">Activator</keyword>
<accession>A0ABT3A784</accession>
<dbReference type="PROSITE" id="PS50931">
    <property type="entry name" value="HTH_LYSR"/>
    <property type="match status" value="1"/>
</dbReference>
<evidence type="ECO:0000313" key="7">
    <source>
        <dbReference type="EMBL" id="MCV2884547.1"/>
    </source>
</evidence>
<feature type="domain" description="HTH lysR-type" evidence="6">
    <location>
        <begin position="3"/>
        <end position="60"/>
    </location>
</feature>
<dbReference type="EMBL" id="JAOWKX010000003">
    <property type="protein sequence ID" value="MCV2884547.1"/>
    <property type="molecule type" value="Genomic_DNA"/>
</dbReference>
<sequence>MQLNYHHLYYFYVTAKEGSIVSACKILNLTPQTVSAQIKTLEDYMGLSLFERNGKRLTLSKQGHFVYSYAQDIFSLGNELLYNVNEGNLTEKGRFCIGVTDAVPKILALDLLKTCLDSDEAIHLSCKEGDMDALLTGLALNRLDVLLSDSSILPSSHVKAYCHKIGESGLTFYASNTISNHLKGEFPQCLDNAPFLIPGDKASQKMALLSWFDKLGIHPRIVAECDDSALLKLFGQEGYGVFCTPTSIEDHVVEQYQVDVIGHTDELTESFYFISPERKLNHPLVLPLYQQAKQMFQP</sequence>
<dbReference type="PANTHER" id="PTHR30293:SF2">
    <property type="entry name" value="TRANSCRIPTIONAL ACTIVATOR PROTEIN NHAR"/>
    <property type="match status" value="1"/>
</dbReference>
<gene>
    <name evidence="7" type="primary">nhaR</name>
    <name evidence="7" type="ORF">OE749_07560</name>
</gene>
<dbReference type="Gene3D" id="3.40.190.290">
    <property type="match status" value="1"/>
</dbReference>
<comment type="caution">
    <text evidence="7">The sequence shown here is derived from an EMBL/GenBank/DDBJ whole genome shotgun (WGS) entry which is preliminary data.</text>
</comment>
<dbReference type="InterPro" id="IPR036390">
    <property type="entry name" value="WH_DNA-bd_sf"/>
</dbReference>
<evidence type="ECO:0000256" key="3">
    <source>
        <dbReference type="ARBA" id="ARBA00023125"/>
    </source>
</evidence>
<keyword evidence="3" id="KW-0238">DNA-binding</keyword>
<dbReference type="InterPro" id="IPR000847">
    <property type="entry name" value="LysR_HTH_N"/>
</dbReference>
<dbReference type="RefSeq" id="WP_263711829.1">
    <property type="nucleotide sequence ID" value="NZ_JAOWKX010000003.1"/>
</dbReference>
<dbReference type="SUPFAM" id="SSF46785">
    <property type="entry name" value="Winged helix' DNA-binding domain"/>
    <property type="match status" value="1"/>
</dbReference>
<comment type="similarity">
    <text evidence="1">Belongs to the LysR transcriptional regulatory family.</text>
</comment>
<evidence type="ECO:0000256" key="4">
    <source>
        <dbReference type="ARBA" id="ARBA00023159"/>
    </source>
</evidence>
<dbReference type="Pfam" id="PF03466">
    <property type="entry name" value="LysR_substrate"/>
    <property type="match status" value="1"/>
</dbReference>
<dbReference type="InterPro" id="IPR036388">
    <property type="entry name" value="WH-like_DNA-bd_sf"/>
</dbReference>
<keyword evidence="2" id="KW-0805">Transcription regulation</keyword>
<evidence type="ECO:0000313" key="8">
    <source>
        <dbReference type="Proteomes" id="UP001652504"/>
    </source>
</evidence>
<dbReference type="InterPro" id="IPR005119">
    <property type="entry name" value="LysR_subst-bd"/>
</dbReference>
<reference evidence="7 8" key="1">
    <citation type="submission" date="2022-10" db="EMBL/GenBank/DDBJ databases">
        <title>Aestuariibacter sp. AA17 isolated from Montipora capitata coral fragment.</title>
        <authorList>
            <person name="Emsley S.A."/>
            <person name="Pfannmuller K.M."/>
            <person name="Loughran R.M."/>
            <person name="Shlafstein M."/>
            <person name="Papke E."/>
            <person name="Saw J.H."/>
            <person name="Ushijima B."/>
            <person name="Videau P."/>
        </authorList>
    </citation>
    <scope>NUCLEOTIDE SEQUENCE [LARGE SCALE GENOMIC DNA]</scope>
    <source>
        <strain evidence="7 8">AA17</strain>
    </source>
</reference>
<evidence type="ECO:0000259" key="6">
    <source>
        <dbReference type="PROSITE" id="PS50931"/>
    </source>
</evidence>
<dbReference type="Gene3D" id="1.10.10.10">
    <property type="entry name" value="Winged helix-like DNA-binding domain superfamily/Winged helix DNA-binding domain"/>
    <property type="match status" value="1"/>
</dbReference>
<organism evidence="7 8">
    <name type="scientific">Fluctibacter corallii</name>
    <dbReference type="NCBI Taxonomy" id="2984329"/>
    <lineage>
        <taxon>Bacteria</taxon>
        <taxon>Pseudomonadati</taxon>
        <taxon>Pseudomonadota</taxon>
        <taxon>Gammaproteobacteria</taxon>
        <taxon>Alteromonadales</taxon>
        <taxon>Alteromonadaceae</taxon>
        <taxon>Fluctibacter</taxon>
    </lineage>
</organism>
<dbReference type="PANTHER" id="PTHR30293">
    <property type="entry name" value="TRANSCRIPTIONAL REGULATORY PROTEIN NAC-RELATED"/>
    <property type="match status" value="1"/>
</dbReference>
<evidence type="ECO:0000256" key="2">
    <source>
        <dbReference type="ARBA" id="ARBA00023015"/>
    </source>
</evidence>